<evidence type="ECO:0000313" key="1">
    <source>
        <dbReference type="EMBL" id="CAG8629127.1"/>
    </source>
</evidence>
<accession>A0A9N9GTQ0</accession>
<keyword evidence="2" id="KW-1185">Reference proteome</keyword>
<dbReference type="EMBL" id="CAJVPI010001865">
    <property type="protein sequence ID" value="CAG8629127.1"/>
    <property type="molecule type" value="Genomic_DNA"/>
</dbReference>
<comment type="caution">
    <text evidence="1">The sequence shown here is derived from an EMBL/GenBank/DDBJ whole genome shotgun (WGS) entry which is preliminary data.</text>
</comment>
<organism evidence="1 2">
    <name type="scientific">Paraglomus brasilianum</name>
    <dbReference type="NCBI Taxonomy" id="144538"/>
    <lineage>
        <taxon>Eukaryota</taxon>
        <taxon>Fungi</taxon>
        <taxon>Fungi incertae sedis</taxon>
        <taxon>Mucoromycota</taxon>
        <taxon>Glomeromycotina</taxon>
        <taxon>Glomeromycetes</taxon>
        <taxon>Paraglomerales</taxon>
        <taxon>Paraglomeraceae</taxon>
        <taxon>Paraglomus</taxon>
    </lineage>
</organism>
<reference evidence="1" key="1">
    <citation type="submission" date="2021-06" db="EMBL/GenBank/DDBJ databases">
        <authorList>
            <person name="Kallberg Y."/>
            <person name="Tangrot J."/>
            <person name="Rosling A."/>
        </authorList>
    </citation>
    <scope>NUCLEOTIDE SEQUENCE</scope>
    <source>
        <strain evidence="1">BR232B</strain>
    </source>
</reference>
<dbReference type="Proteomes" id="UP000789739">
    <property type="component" value="Unassembled WGS sequence"/>
</dbReference>
<name>A0A9N9GTQ0_9GLOM</name>
<protein>
    <submittedName>
        <fullName evidence="1">438_t:CDS:1</fullName>
    </submittedName>
</protein>
<dbReference type="AlphaFoldDB" id="A0A9N9GTQ0"/>
<gene>
    <name evidence="1" type="ORF">PBRASI_LOCUS9150</name>
</gene>
<proteinExistence type="predicted"/>
<feature type="non-terminal residue" evidence="1">
    <location>
        <position position="91"/>
    </location>
</feature>
<evidence type="ECO:0000313" key="2">
    <source>
        <dbReference type="Proteomes" id="UP000789739"/>
    </source>
</evidence>
<sequence length="91" mass="10626">MTLLFDKFKVASISSSSSSASSALAFSPALDRLRRLKSIFWKSQQQRYRVCFMLTYWKQLKSCTATRQWLSSKNQSDQDLAELSTRFYDHD</sequence>